<evidence type="ECO:0000256" key="1">
    <source>
        <dbReference type="SAM" id="Phobius"/>
    </source>
</evidence>
<dbReference type="EMBL" id="BAABIK010000001">
    <property type="protein sequence ID" value="GAA4927066.1"/>
    <property type="molecule type" value="Genomic_DNA"/>
</dbReference>
<keyword evidence="1" id="KW-0812">Transmembrane</keyword>
<feature type="transmembrane region" description="Helical" evidence="1">
    <location>
        <begin position="41"/>
        <end position="62"/>
    </location>
</feature>
<gene>
    <name evidence="2" type="ORF">GCM10023224_02430</name>
</gene>
<feature type="transmembrane region" description="Helical" evidence="1">
    <location>
        <begin position="6"/>
        <end position="29"/>
    </location>
</feature>
<name>A0ABP9G387_9ACTN</name>
<feature type="transmembrane region" description="Helical" evidence="1">
    <location>
        <begin position="74"/>
        <end position="95"/>
    </location>
</feature>
<comment type="caution">
    <text evidence="2">The sequence shown here is derived from an EMBL/GenBank/DDBJ whole genome shotgun (WGS) entry which is preliminary data.</text>
</comment>
<evidence type="ECO:0000313" key="3">
    <source>
        <dbReference type="Proteomes" id="UP001499993"/>
    </source>
</evidence>
<evidence type="ECO:0000313" key="2">
    <source>
        <dbReference type="EMBL" id="GAA4927066.1"/>
    </source>
</evidence>
<dbReference type="Proteomes" id="UP001499993">
    <property type="component" value="Unassembled WGS sequence"/>
</dbReference>
<keyword evidence="3" id="KW-1185">Reference proteome</keyword>
<sequence>MRVSSLVDIAVFGIAGAVMLAALVGLLLVAGRSAAAPAKGALGAVCAALLLAVPALAAARTLGGDPAAGAGQAFLVASAAVVVVYAAGMALLPLVARQAAAGLGVAEPRGLRLTPAVAGGGLLVCAALGAAGTGIALLLA</sequence>
<proteinExistence type="predicted"/>
<keyword evidence="1" id="KW-0472">Membrane</keyword>
<keyword evidence="1" id="KW-1133">Transmembrane helix</keyword>
<reference evidence="3" key="1">
    <citation type="journal article" date="2019" name="Int. J. Syst. Evol. Microbiol.">
        <title>The Global Catalogue of Microorganisms (GCM) 10K type strain sequencing project: providing services to taxonomists for standard genome sequencing and annotation.</title>
        <authorList>
            <consortium name="The Broad Institute Genomics Platform"/>
            <consortium name="The Broad Institute Genome Sequencing Center for Infectious Disease"/>
            <person name="Wu L."/>
            <person name="Ma J."/>
        </authorList>
    </citation>
    <scope>NUCLEOTIDE SEQUENCE [LARGE SCALE GENOMIC DNA]</scope>
    <source>
        <strain evidence="3">JCM 18123</strain>
    </source>
</reference>
<organism evidence="2 3">
    <name type="scientific">Streptomonospora halophila</name>
    <dbReference type="NCBI Taxonomy" id="427369"/>
    <lineage>
        <taxon>Bacteria</taxon>
        <taxon>Bacillati</taxon>
        <taxon>Actinomycetota</taxon>
        <taxon>Actinomycetes</taxon>
        <taxon>Streptosporangiales</taxon>
        <taxon>Nocardiopsidaceae</taxon>
        <taxon>Streptomonospora</taxon>
    </lineage>
</organism>
<accession>A0ABP9G387</accession>
<feature type="transmembrane region" description="Helical" evidence="1">
    <location>
        <begin position="116"/>
        <end position="139"/>
    </location>
</feature>
<protein>
    <submittedName>
        <fullName evidence="2">Uncharacterized protein</fullName>
    </submittedName>
</protein>